<accession>A0AAU8I5L5</accession>
<dbReference type="KEGG" id="xin:Q7W82_00295"/>
<evidence type="ECO:0000313" key="4">
    <source>
        <dbReference type="Proteomes" id="UP001430647"/>
    </source>
</evidence>
<reference evidence="2" key="2">
    <citation type="submission" date="2022-01" db="EMBL/GenBank/DDBJ databases">
        <authorList>
            <person name="Rana R."/>
            <person name="Patil P.B."/>
        </authorList>
    </citation>
    <scope>NUCLEOTIDE SEQUENCE</scope>
    <source>
        <strain evidence="2">PPL560</strain>
    </source>
</reference>
<name>A0AAU8I5L5_9XANT</name>
<dbReference type="RefSeq" id="WP_242161222.1">
    <property type="nucleotide sequence ID" value="NZ_CP131914.1"/>
</dbReference>
<feature type="signal peptide" evidence="1">
    <location>
        <begin position="1"/>
        <end position="37"/>
    </location>
</feature>
<evidence type="ECO:0000313" key="3">
    <source>
        <dbReference type="EMBL" id="XCI80649.1"/>
    </source>
</evidence>
<sequence>MHRRNDVVVENGQMRPRHARWLVIPLLLALPSLAAYAAPSTPDSLRVSSTNTYAAGTPEWRQVRDWLAQHRTRSDGARMGNLDQLGPIVLSYARALPPASERLPAPVPLPANGATSDSIAITSCSDNVRQSWRYGVEARPEGAWVLTSFATSQAEDCKQADSTH</sequence>
<dbReference type="AlphaFoldDB" id="A0AAU8I5L5"/>
<reference evidence="3" key="3">
    <citation type="submission" date="2023-08" db="EMBL/GenBank/DDBJ databases">
        <title>Complete genome sequence of Xanthomonas indica.</title>
        <authorList>
            <person name="Patil P.B."/>
            <person name="Rana R."/>
        </authorList>
    </citation>
    <scope>NUCLEOTIDE SEQUENCE</scope>
    <source>
        <strain evidence="3">PPL560</strain>
    </source>
</reference>
<organism evidence="3">
    <name type="scientific">Xanthomonas indica</name>
    <dbReference type="NCBI Taxonomy" id="2912242"/>
    <lineage>
        <taxon>Bacteria</taxon>
        <taxon>Pseudomonadati</taxon>
        <taxon>Pseudomonadota</taxon>
        <taxon>Gammaproteobacteria</taxon>
        <taxon>Lysobacterales</taxon>
        <taxon>Lysobacteraceae</taxon>
        <taxon>Xanthomonas</taxon>
    </lineage>
</organism>
<proteinExistence type="predicted"/>
<evidence type="ECO:0000313" key="2">
    <source>
        <dbReference type="EMBL" id="MCI2263564.1"/>
    </source>
</evidence>
<reference evidence="2 4" key="1">
    <citation type="journal article" date="2022" name="Curr. Microbiol.">
        <title>Xanthomonas indica sp. nov., a Novel Member of Non-Pathogenic Xanthomonas Community from Healthy Rice Seeds.</title>
        <authorList>
            <person name="Rana R."/>
            <person name="Madhavan V.N."/>
            <person name="Saroha T."/>
            <person name="Bansal K."/>
            <person name="Kaur A."/>
            <person name="Sonti R.V."/>
            <person name="Patel H.K."/>
            <person name="Patil P.B."/>
        </authorList>
    </citation>
    <scope>NUCLEOTIDE SEQUENCE [LARGE SCALE GENOMIC DNA]</scope>
    <source>
        <strain evidence="2 4">PPL560</strain>
    </source>
</reference>
<dbReference type="EMBL" id="CP131914">
    <property type="protein sequence ID" value="XCI80649.1"/>
    <property type="molecule type" value="Genomic_DNA"/>
</dbReference>
<dbReference type="Proteomes" id="UP001430647">
    <property type="component" value="Unassembled WGS sequence"/>
</dbReference>
<gene>
    <name evidence="2" type="ORF">L3V74_18700</name>
    <name evidence="3" type="ORF">Q7W82_00295</name>
</gene>
<evidence type="ECO:0008006" key="5">
    <source>
        <dbReference type="Google" id="ProtNLM"/>
    </source>
</evidence>
<dbReference type="EMBL" id="JAKJPQ010000018">
    <property type="protein sequence ID" value="MCI2263564.1"/>
    <property type="molecule type" value="Genomic_DNA"/>
</dbReference>
<keyword evidence="1" id="KW-0732">Signal</keyword>
<evidence type="ECO:0000256" key="1">
    <source>
        <dbReference type="SAM" id="SignalP"/>
    </source>
</evidence>
<keyword evidence="4" id="KW-1185">Reference proteome</keyword>
<protein>
    <recommendedName>
        <fullName evidence="5">Secreted protein</fullName>
    </recommendedName>
</protein>
<feature type="chain" id="PRO_5043806719" description="Secreted protein" evidence="1">
    <location>
        <begin position="38"/>
        <end position="164"/>
    </location>
</feature>